<dbReference type="GO" id="GO:0050545">
    <property type="term" value="F:sulfopyruvate decarboxylase activity"/>
    <property type="evidence" value="ECO:0007669"/>
    <property type="project" value="UniProtKB-EC"/>
</dbReference>
<protein>
    <recommendedName>
        <fullName evidence="4">sulfopyruvate decarboxylase</fullName>
        <ecNumber evidence="4">4.1.1.79</ecNumber>
    </recommendedName>
</protein>
<name>A0B9L6_METTP</name>
<dbReference type="CDD" id="cd07035">
    <property type="entry name" value="TPP_PYR_POX_like"/>
    <property type="match status" value="1"/>
</dbReference>
<dbReference type="GO" id="GO:0030976">
    <property type="term" value="F:thiamine pyrophosphate binding"/>
    <property type="evidence" value="ECO:0007669"/>
    <property type="project" value="InterPro"/>
</dbReference>
<dbReference type="HOGENOM" id="CLU_113594_0_0_2"/>
<dbReference type="Gene3D" id="3.40.50.970">
    <property type="match status" value="1"/>
</dbReference>
<evidence type="ECO:0000259" key="6">
    <source>
        <dbReference type="Pfam" id="PF02776"/>
    </source>
</evidence>
<evidence type="ECO:0000256" key="5">
    <source>
        <dbReference type="ARBA" id="ARBA00048551"/>
    </source>
</evidence>
<dbReference type="Proteomes" id="UP000000674">
    <property type="component" value="Chromosome"/>
</dbReference>
<evidence type="ECO:0000256" key="2">
    <source>
        <dbReference type="ARBA" id="ARBA00022793"/>
    </source>
</evidence>
<reference evidence="7 8" key="1">
    <citation type="submission" date="2006-10" db="EMBL/GenBank/DDBJ databases">
        <title>Complete sequence of Methanosaeta thermophila PT.</title>
        <authorList>
            <consortium name="US DOE Joint Genome Institute"/>
            <person name="Copeland A."/>
            <person name="Lucas S."/>
            <person name="Lapidus A."/>
            <person name="Barry K."/>
            <person name="Detter J.C."/>
            <person name="Glavina del Rio T."/>
            <person name="Hammon N."/>
            <person name="Israni S."/>
            <person name="Pitluck S."/>
            <person name="Chain P."/>
            <person name="Malfatti S."/>
            <person name="Shin M."/>
            <person name="Vergez L."/>
            <person name="Schmutz J."/>
            <person name="Larimer F."/>
            <person name="Land M."/>
            <person name="Hauser L."/>
            <person name="Kyrpides N."/>
            <person name="Kim E."/>
            <person name="Smith K.S."/>
            <person name="Ingram-Smith C."/>
            <person name="Richardson P."/>
        </authorList>
    </citation>
    <scope>NUCLEOTIDE SEQUENCE [LARGE SCALE GENOMIC DNA]</scope>
    <source>
        <strain evidence="8">DSM 6194 / JCM 14653 / NBRC 101360 / PT</strain>
    </source>
</reference>
<accession>A0B9L6</accession>
<keyword evidence="2" id="KW-0210">Decarboxylase</keyword>
<dbReference type="STRING" id="349307.Mthe_1623"/>
<dbReference type="NCBIfam" id="TIGR03845">
    <property type="entry name" value="sulfopyru_alph"/>
    <property type="match status" value="1"/>
</dbReference>
<dbReference type="InterPro" id="IPR022502">
    <property type="entry name" value="Sulfopyruvate_deCO2ase_alpha"/>
</dbReference>
<keyword evidence="8" id="KW-1185">Reference proteome</keyword>
<evidence type="ECO:0000256" key="1">
    <source>
        <dbReference type="ARBA" id="ARBA00022545"/>
    </source>
</evidence>
<dbReference type="SUPFAM" id="SSF52518">
    <property type="entry name" value="Thiamin diphosphate-binding fold (THDP-binding)"/>
    <property type="match status" value="1"/>
</dbReference>
<sequence>MSLGYCQSAPLRWFNNMSLKIIQIMSNDLRPSEQVYRGLKRAGIDLVASVPCVNLQELLCLLSSDPDIIHIPVTREEEGIGVCAGAYMGGMSPAIAMQNSGLGNSINALASLDMLYGIPLLMVISHRGTQGERLVGQIPMGRLTEPLLKTMGIPFFRPRPHEAEKAVEGAWSLALNEMRPVAVLLDIKFWGR</sequence>
<dbReference type="PANTHER" id="PTHR42818:SF1">
    <property type="entry name" value="SULFOPYRUVATE DECARBOXYLASE"/>
    <property type="match status" value="1"/>
</dbReference>
<comment type="catalytic activity">
    <reaction evidence="5">
        <text>3-sulfopyruvate + H(+) = sulfoacetaldehyde + CO2</text>
        <dbReference type="Rhea" id="RHEA:20948"/>
        <dbReference type="ChEBI" id="CHEBI:15378"/>
        <dbReference type="ChEBI" id="CHEBI:16526"/>
        <dbReference type="ChEBI" id="CHEBI:57940"/>
        <dbReference type="ChEBI" id="CHEBI:58246"/>
        <dbReference type="EC" id="4.1.1.79"/>
    </reaction>
</comment>
<dbReference type="GO" id="GO:0019295">
    <property type="term" value="P:coenzyme M biosynthetic process"/>
    <property type="evidence" value="ECO:0007669"/>
    <property type="project" value="UniProtKB-KW"/>
</dbReference>
<evidence type="ECO:0000256" key="3">
    <source>
        <dbReference type="ARBA" id="ARBA00023239"/>
    </source>
</evidence>
<dbReference type="InterPro" id="IPR051818">
    <property type="entry name" value="TPP_dependent_decarboxylase"/>
</dbReference>
<feature type="domain" description="Thiamine pyrophosphate enzyme N-terminal TPP-binding" evidence="6">
    <location>
        <begin position="33"/>
        <end position="132"/>
    </location>
</feature>
<gene>
    <name evidence="7" type="ordered locus">Mthe_1623</name>
</gene>
<keyword evidence="7" id="KW-0670">Pyruvate</keyword>
<keyword evidence="3 7" id="KW-0456">Lyase</keyword>
<dbReference type="PANTHER" id="PTHR42818">
    <property type="entry name" value="SULFOPYRUVATE DECARBOXYLASE SUBUNIT ALPHA"/>
    <property type="match status" value="1"/>
</dbReference>
<evidence type="ECO:0000313" key="7">
    <source>
        <dbReference type="EMBL" id="ABK15390.1"/>
    </source>
</evidence>
<keyword evidence="1" id="KW-0174">Coenzyme M biosynthesis</keyword>
<dbReference type="Pfam" id="PF02776">
    <property type="entry name" value="TPP_enzyme_N"/>
    <property type="match status" value="1"/>
</dbReference>
<evidence type="ECO:0000313" key="8">
    <source>
        <dbReference type="Proteomes" id="UP000000674"/>
    </source>
</evidence>
<dbReference type="EMBL" id="CP000477">
    <property type="protein sequence ID" value="ABK15390.1"/>
    <property type="molecule type" value="Genomic_DNA"/>
</dbReference>
<evidence type="ECO:0000256" key="4">
    <source>
        <dbReference type="ARBA" id="ARBA00038875"/>
    </source>
</evidence>
<dbReference type="EC" id="4.1.1.79" evidence="4"/>
<dbReference type="AlphaFoldDB" id="A0B9L6"/>
<proteinExistence type="predicted"/>
<dbReference type="KEGG" id="mtp:Mthe_1623"/>
<dbReference type="InterPro" id="IPR012001">
    <property type="entry name" value="Thiamin_PyroP_enz_TPP-bd_dom"/>
</dbReference>
<organism evidence="7 8">
    <name type="scientific">Methanothrix thermoacetophila (strain DSM 6194 / JCM 14653 / NBRC 101360 / PT)</name>
    <name type="common">Methanosaeta thermophila</name>
    <dbReference type="NCBI Taxonomy" id="349307"/>
    <lineage>
        <taxon>Archaea</taxon>
        <taxon>Methanobacteriati</taxon>
        <taxon>Methanobacteriota</taxon>
        <taxon>Stenosarchaea group</taxon>
        <taxon>Methanomicrobia</taxon>
        <taxon>Methanotrichales</taxon>
        <taxon>Methanotrichaceae</taxon>
        <taxon>Methanothrix</taxon>
    </lineage>
</organism>
<dbReference type="InterPro" id="IPR029061">
    <property type="entry name" value="THDP-binding"/>
</dbReference>